<dbReference type="EC" id="2.4.-.-" evidence="1"/>
<dbReference type="RefSeq" id="WP_398276101.1">
    <property type="nucleotide sequence ID" value="NZ_JBITLV010000001.1"/>
</dbReference>
<keyword evidence="1" id="KW-0808">Transferase</keyword>
<dbReference type="EMBL" id="JBITLV010000001">
    <property type="protein sequence ID" value="MFI7586446.1"/>
    <property type="molecule type" value="Genomic_DNA"/>
</dbReference>
<accession>A0ABW8ALD5</accession>
<dbReference type="Pfam" id="PF13692">
    <property type="entry name" value="Glyco_trans_1_4"/>
    <property type="match status" value="1"/>
</dbReference>
<protein>
    <submittedName>
        <fullName evidence="1">Glycosyltransferase</fullName>
        <ecNumber evidence="1">2.4.-.-</ecNumber>
    </submittedName>
</protein>
<organism evidence="1 2">
    <name type="scientific">Spongisporangium articulatum</name>
    <dbReference type="NCBI Taxonomy" id="3362603"/>
    <lineage>
        <taxon>Bacteria</taxon>
        <taxon>Bacillati</taxon>
        <taxon>Actinomycetota</taxon>
        <taxon>Actinomycetes</taxon>
        <taxon>Kineosporiales</taxon>
        <taxon>Kineosporiaceae</taxon>
        <taxon>Spongisporangium</taxon>
    </lineage>
</organism>
<name>A0ABW8ALD5_9ACTN</name>
<evidence type="ECO:0000313" key="2">
    <source>
        <dbReference type="Proteomes" id="UP001612915"/>
    </source>
</evidence>
<dbReference type="SUPFAM" id="SSF53756">
    <property type="entry name" value="UDP-Glycosyltransferase/glycogen phosphorylase"/>
    <property type="match status" value="1"/>
</dbReference>
<proteinExistence type="predicted"/>
<reference evidence="1 2" key="1">
    <citation type="submission" date="2024-10" db="EMBL/GenBank/DDBJ databases">
        <title>The Natural Products Discovery Center: Release of the First 8490 Sequenced Strains for Exploring Actinobacteria Biosynthetic Diversity.</title>
        <authorList>
            <person name="Kalkreuter E."/>
            <person name="Kautsar S.A."/>
            <person name="Yang D."/>
            <person name="Bader C.D."/>
            <person name="Teijaro C.N."/>
            <person name="Fluegel L."/>
            <person name="Davis C.M."/>
            <person name="Simpson J.R."/>
            <person name="Lauterbach L."/>
            <person name="Steele A.D."/>
            <person name="Gui C."/>
            <person name="Meng S."/>
            <person name="Li G."/>
            <person name="Viehrig K."/>
            <person name="Ye F."/>
            <person name="Su P."/>
            <person name="Kiefer A.F."/>
            <person name="Nichols A."/>
            <person name="Cepeda A.J."/>
            <person name="Yan W."/>
            <person name="Fan B."/>
            <person name="Jiang Y."/>
            <person name="Adhikari A."/>
            <person name="Zheng C.-J."/>
            <person name="Schuster L."/>
            <person name="Cowan T.M."/>
            <person name="Smanski M.J."/>
            <person name="Chevrette M.G."/>
            <person name="De Carvalho L.P.S."/>
            <person name="Shen B."/>
        </authorList>
    </citation>
    <scope>NUCLEOTIDE SEQUENCE [LARGE SCALE GENOMIC DNA]</scope>
    <source>
        <strain evidence="1 2">NPDC049639</strain>
    </source>
</reference>
<evidence type="ECO:0000313" key="1">
    <source>
        <dbReference type="EMBL" id="MFI7586446.1"/>
    </source>
</evidence>
<gene>
    <name evidence="1" type="ORF">ACIB24_05170</name>
</gene>
<dbReference type="GO" id="GO:0016757">
    <property type="term" value="F:glycosyltransferase activity"/>
    <property type="evidence" value="ECO:0007669"/>
    <property type="project" value="UniProtKB-KW"/>
</dbReference>
<comment type="caution">
    <text evidence="1">The sequence shown here is derived from an EMBL/GenBank/DDBJ whole genome shotgun (WGS) entry which is preliminary data.</text>
</comment>
<dbReference type="Gene3D" id="3.40.50.2000">
    <property type="entry name" value="Glycogen Phosphorylase B"/>
    <property type="match status" value="2"/>
</dbReference>
<keyword evidence="2" id="KW-1185">Reference proteome</keyword>
<dbReference type="Proteomes" id="UP001612915">
    <property type="component" value="Unassembled WGS sequence"/>
</dbReference>
<keyword evidence="1" id="KW-0328">Glycosyltransferase</keyword>
<sequence>MPRCLLVTKEFSLTPTSGGMLRTLALAEQLRTQYETTVVSPQGVWVADRGGEYVPAALQTRADGRWGRLPAVSDLTRYRSISGVRTGGRSLLRNIAAGAHGHYDLGVLDHTCLAGLTDALAIGCSTVVVSMHNVESDLMAQRAAAATDAREKAVMTLETRLLRRLESHVVQSYPVVVCTEADAEVLAAGHRAERLIVCRNGIFPNPNPPAANRRPHSMVFSGALDWQPNTAGLVWFAEQVWGLIRAELPDAEATIAGRNPEPGVLQALDRPGLNVLANPPVMATVVEAHPLGIVPLLSGGGSRIKILEYMASGVDVVSTDVGASGLEDIPDTFVDRLPIDPRLFADRVVQRLRDPRDNAVAAQDWVRKNYAWDVTLQPLLDAVD</sequence>